<dbReference type="InterPro" id="IPR036271">
    <property type="entry name" value="Tet_transcr_reg_TetR-rel_C_sf"/>
</dbReference>
<evidence type="ECO:0000256" key="3">
    <source>
        <dbReference type="ARBA" id="ARBA00023163"/>
    </source>
</evidence>
<dbReference type="InterPro" id="IPR001647">
    <property type="entry name" value="HTH_TetR"/>
</dbReference>
<gene>
    <name evidence="6" type="ORF">ACH49Z_24215</name>
</gene>
<evidence type="ECO:0000259" key="5">
    <source>
        <dbReference type="PROSITE" id="PS50977"/>
    </source>
</evidence>
<dbReference type="Pfam" id="PF00440">
    <property type="entry name" value="TetR_N"/>
    <property type="match status" value="1"/>
</dbReference>
<organism evidence="6 7">
    <name type="scientific">Nocardia testacea</name>
    <dbReference type="NCBI Taxonomy" id="248551"/>
    <lineage>
        <taxon>Bacteria</taxon>
        <taxon>Bacillati</taxon>
        <taxon>Actinomycetota</taxon>
        <taxon>Actinomycetes</taxon>
        <taxon>Mycobacteriales</taxon>
        <taxon>Nocardiaceae</taxon>
        <taxon>Nocardia</taxon>
    </lineage>
</organism>
<evidence type="ECO:0000256" key="4">
    <source>
        <dbReference type="PROSITE-ProRule" id="PRU00335"/>
    </source>
</evidence>
<evidence type="ECO:0000256" key="1">
    <source>
        <dbReference type="ARBA" id="ARBA00023015"/>
    </source>
</evidence>
<dbReference type="SUPFAM" id="SSF48498">
    <property type="entry name" value="Tetracyclin repressor-like, C-terminal domain"/>
    <property type="match status" value="1"/>
</dbReference>
<dbReference type="SUPFAM" id="SSF46689">
    <property type="entry name" value="Homeodomain-like"/>
    <property type="match status" value="1"/>
</dbReference>
<dbReference type="RefSeq" id="WP_397064888.1">
    <property type="nucleotide sequence ID" value="NZ_JBIRYL010000010.1"/>
</dbReference>
<dbReference type="PANTHER" id="PTHR30055:SF148">
    <property type="entry name" value="TETR-FAMILY TRANSCRIPTIONAL REGULATOR"/>
    <property type="match status" value="1"/>
</dbReference>
<dbReference type="InterPro" id="IPR011075">
    <property type="entry name" value="TetR_C"/>
</dbReference>
<dbReference type="PRINTS" id="PR00455">
    <property type="entry name" value="HTHTETR"/>
</dbReference>
<dbReference type="PROSITE" id="PS50977">
    <property type="entry name" value="HTH_TETR_2"/>
    <property type="match status" value="1"/>
</dbReference>
<accession>A0ABW7W4W6</accession>
<keyword evidence="3" id="KW-0804">Transcription</keyword>
<dbReference type="EMBL" id="JBIRYL010000010">
    <property type="protein sequence ID" value="MFI2232960.1"/>
    <property type="molecule type" value="Genomic_DNA"/>
</dbReference>
<reference evidence="6 7" key="1">
    <citation type="submission" date="2024-10" db="EMBL/GenBank/DDBJ databases">
        <title>The Natural Products Discovery Center: Release of the First 8490 Sequenced Strains for Exploring Actinobacteria Biosynthetic Diversity.</title>
        <authorList>
            <person name="Kalkreuter E."/>
            <person name="Kautsar S.A."/>
            <person name="Yang D."/>
            <person name="Bader C.D."/>
            <person name="Teijaro C.N."/>
            <person name="Fluegel L."/>
            <person name="Davis C.M."/>
            <person name="Simpson J.R."/>
            <person name="Lauterbach L."/>
            <person name="Steele A.D."/>
            <person name="Gui C."/>
            <person name="Meng S."/>
            <person name="Li G."/>
            <person name="Viehrig K."/>
            <person name="Ye F."/>
            <person name="Su P."/>
            <person name="Kiefer A.F."/>
            <person name="Nichols A."/>
            <person name="Cepeda A.J."/>
            <person name="Yan W."/>
            <person name="Fan B."/>
            <person name="Jiang Y."/>
            <person name="Adhikari A."/>
            <person name="Zheng C.-J."/>
            <person name="Schuster L."/>
            <person name="Cowan T.M."/>
            <person name="Smanski M.J."/>
            <person name="Chevrette M.G."/>
            <person name="De Carvalho L.P.S."/>
            <person name="Shen B."/>
        </authorList>
    </citation>
    <scope>NUCLEOTIDE SEQUENCE [LARGE SCALE GENOMIC DNA]</scope>
    <source>
        <strain evidence="6 7">NPDC019377</strain>
    </source>
</reference>
<name>A0ABW7W4W6_9NOCA</name>
<dbReference type="PANTHER" id="PTHR30055">
    <property type="entry name" value="HTH-TYPE TRANSCRIPTIONAL REGULATOR RUTR"/>
    <property type="match status" value="1"/>
</dbReference>
<dbReference type="Pfam" id="PF16859">
    <property type="entry name" value="TetR_C_11"/>
    <property type="match status" value="1"/>
</dbReference>
<dbReference type="Gene3D" id="1.10.10.60">
    <property type="entry name" value="Homeodomain-like"/>
    <property type="match status" value="1"/>
</dbReference>
<dbReference type="Proteomes" id="UP001611494">
    <property type="component" value="Unassembled WGS sequence"/>
</dbReference>
<evidence type="ECO:0000313" key="7">
    <source>
        <dbReference type="Proteomes" id="UP001611494"/>
    </source>
</evidence>
<evidence type="ECO:0000256" key="2">
    <source>
        <dbReference type="ARBA" id="ARBA00023125"/>
    </source>
</evidence>
<feature type="domain" description="HTH tetR-type" evidence="5">
    <location>
        <begin position="11"/>
        <end position="71"/>
    </location>
</feature>
<feature type="DNA-binding region" description="H-T-H motif" evidence="4">
    <location>
        <begin position="34"/>
        <end position="53"/>
    </location>
</feature>
<dbReference type="Gene3D" id="1.10.357.10">
    <property type="entry name" value="Tetracycline Repressor, domain 2"/>
    <property type="match status" value="1"/>
</dbReference>
<sequence length="204" mass="22131">MTGTRGRPRSEEARQSILRTALELCERDGYQDLTIKAIAETAGVGRQTIYRWWPDKTSILLESLTDLANRHPALEGTDAAGPVLDRIEELLTTTFELARSVTGQALVGLMSDAQRDPALSERLQETVIGPRRTALRALLQRGVDAGELSATTSLDLVVDFAFGAMWYRLLGRHAAVDAGLAREITTAVAATLAPRAGGKAHILR</sequence>
<comment type="caution">
    <text evidence="6">The sequence shown here is derived from an EMBL/GenBank/DDBJ whole genome shotgun (WGS) entry which is preliminary data.</text>
</comment>
<keyword evidence="1" id="KW-0805">Transcription regulation</keyword>
<evidence type="ECO:0000313" key="6">
    <source>
        <dbReference type="EMBL" id="MFI2232960.1"/>
    </source>
</evidence>
<protein>
    <submittedName>
        <fullName evidence="6">TetR/AcrR family transcriptional regulator</fullName>
    </submittedName>
</protein>
<dbReference type="InterPro" id="IPR050109">
    <property type="entry name" value="HTH-type_TetR-like_transc_reg"/>
</dbReference>
<keyword evidence="2 4" id="KW-0238">DNA-binding</keyword>
<proteinExistence type="predicted"/>
<keyword evidence="7" id="KW-1185">Reference proteome</keyword>
<dbReference type="InterPro" id="IPR009057">
    <property type="entry name" value="Homeodomain-like_sf"/>
</dbReference>